<proteinExistence type="predicted"/>
<reference evidence="1 2" key="1">
    <citation type="submission" date="2016-10" db="EMBL/GenBank/DDBJ databases">
        <authorList>
            <person name="de Groot N.N."/>
        </authorList>
    </citation>
    <scope>NUCLEOTIDE SEQUENCE [LARGE SCALE GENOMIC DNA]</scope>
    <source>
        <strain evidence="1 2">CGMCC 1.3401</strain>
    </source>
</reference>
<evidence type="ECO:0000313" key="2">
    <source>
        <dbReference type="Proteomes" id="UP000199542"/>
    </source>
</evidence>
<evidence type="ECO:0000313" key="1">
    <source>
        <dbReference type="EMBL" id="SCW68450.1"/>
    </source>
</evidence>
<name>A0A1G4SH08_9HYPH</name>
<dbReference type="Proteomes" id="UP000199542">
    <property type="component" value="Unassembled WGS sequence"/>
</dbReference>
<protein>
    <submittedName>
        <fullName evidence="1">Uncharacterized protein</fullName>
    </submittedName>
</protein>
<sequence length="73" mass="8107">MWAMMIHASAEAMDFSQSLANLRHLPSHAKVRSTTQRREGLRSPLTIWKVNVAIFCSAPQLRSGITAVGEDMP</sequence>
<dbReference type="EMBL" id="FMTM01000005">
    <property type="protein sequence ID" value="SCW68450.1"/>
    <property type="molecule type" value="Genomic_DNA"/>
</dbReference>
<dbReference type="AlphaFoldDB" id="A0A1G4SH08"/>
<gene>
    <name evidence="1" type="ORF">SAMN02927900_03849</name>
</gene>
<accession>A0A1G4SH08</accession>
<organism evidence="1 2">
    <name type="scientific">Rhizobium mongolense subsp. loessense</name>
    <dbReference type="NCBI Taxonomy" id="158890"/>
    <lineage>
        <taxon>Bacteria</taxon>
        <taxon>Pseudomonadati</taxon>
        <taxon>Pseudomonadota</taxon>
        <taxon>Alphaproteobacteria</taxon>
        <taxon>Hyphomicrobiales</taxon>
        <taxon>Rhizobiaceae</taxon>
        <taxon>Rhizobium/Agrobacterium group</taxon>
        <taxon>Rhizobium</taxon>
    </lineage>
</organism>